<evidence type="ECO:0000313" key="5">
    <source>
        <dbReference type="EnsemblMetazoa" id="CJA12833.1"/>
    </source>
</evidence>
<evidence type="ECO:0000256" key="2">
    <source>
        <dbReference type="SAM" id="MobiDB-lite"/>
    </source>
</evidence>
<dbReference type="OMA" id="YVVEHPK"/>
<dbReference type="InterPro" id="IPR025554">
    <property type="entry name" value="DUF4140"/>
</dbReference>
<dbReference type="Proteomes" id="UP000005237">
    <property type="component" value="Unassembled WGS sequence"/>
</dbReference>
<feature type="region of interest" description="Disordered" evidence="2">
    <location>
        <begin position="509"/>
        <end position="533"/>
    </location>
</feature>
<evidence type="ECO:0000313" key="6">
    <source>
        <dbReference type="Proteomes" id="UP000005237"/>
    </source>
</evidence>
<dbReference type="PANTHER" id="PTHR31005">
    <property type="entry name" value="DUF4139 DOMAIN-CONTAINING PROTEIN"/>
    <property type="match status" value="1"/>
</dbReference>
<dbReference type="NCBIfam" id="TIGR02231">
    <property type="entry name" value="mucoidy inhibitor MuiA family protein"/>
    <property type="match status" value="1"/>
</dbReference>
<sequence>MPETNVLELQLRDQPISQVKVFTDRAEICRTFKVSLKKGVNEVVLNNLSNSTIGGSLRVEGKGKATIHDVVIKNRAALREVIDNKQVATLRANLQDEIACLQSIVDRKSIVEKSIANLDKVLESVGSGHVTAPKEGGSVALTEETLESLTKFFDFYAINSENYRKKCREIEKEHKFQQEKVEKVEQELNLLESQKRNKYFYEAASITLECCDDDTEIELVVVYQVLNAGWSPSYDIRVDTEKPSMNINYFGKIRQQTNEDWDSCPLILSTAQPCLGGKIPELGTLDAVFYSRREIHQGPGQMTRTQFGLFGGAQPQLARAFGSVTNSATLPPEPPLEVAVASEIKQNTLSTEFKILREATIPHGTTDHKVTIAMVTLSPRLVHESVPSKNASVFLTASAINNSDLAFLVGDSNVYLNNAFIAKSHLKNVSPGEKFTCSLGVDTAIRVENKPAKKYHEEGGYITKHSSNVTEQIISLKNTRREQPVLLTIKHHVPRSTDEKIRVKLIHPHATTPDTEKANSETENVEPAEGAMINSSNNLEWTVKLAPNSSQDLKIQYVVEHPKDQTVQFLERF</sequence>
<feature type="domain" description="DUF4140" evidence="4">
    <location>
        <begin position="19"/>
        <end position="118"/>
    </location>
</feature>
<accession>A0A8R1DWZ8</accession>
<name>A0A8R1DWZ8_CAEJA</name>
<proteinExistence type="predicted"/>
<reference evidence="6" key="1">
    <citation type="submission" date="2010-08" db="EMBL/GenBank/DDBJ databases">
        <authorList>
            <consortium name="Caenorhabditis japonica Sequencing Consortium"/>
            <person name="Wilson R.K."/>
        </authorList>
    </citation>
    <scope>NUCLEOTIDE SEQUENCE [LARGE SCALE GENOMIC DNA]</scope>
    <source>
        <strain evidence="6">DF5081</strain>
    </source>
</reference>
<dbReference type="InterPro" id="IPR011935">
    <property type="entry name" value="CHP02231"/>
</dbReference>
<protein>
    <recommendedName>
        <fullName evidence="7">Protein F37C4.5</fullName>
    </recommendedName>
</protein>
<dbReference type="AlphaFoldDB" id="A0A8R1DWZ8"/>
<evidence type="ECO:0000259" key="3">
    <source>
        <dbReference type="Pfam" id="PF13598"/>
    </source>
</evidence>
<feature type="domain" description="DUF4139" evidence="3">
    <location>
        <begin position="221"/>
        <end position="563"/>
    </location>
</feature>
<evidence type="ECO:0000259" key="4">
    <source>
        <dbReference type="Pfam" id="PF13600"/>
    </source>
</evidence>
<evidence type="ECO:0008006" key="7">
    <source>
        <dbReference type="Google" id="ProtNLM"/>
    </source>
</evidence>
<dbReference type="EnsemblMetazoa" id="CJA12833.1">
    <property type="protein sequence ID" value="CJA12833.1"/>
    <property type="gene ID" value="WBGene00132037"/>
</dbReference>
<keyword evidence="6" id="KW-1185">Reference proteome</keyword>
<dbReference type="InterPro" id="IPR037291">
    <property type="entry name" value="DUF4139"/>
</dbReference>
<dbReference type="Pfam" id="PF13598">
    <property type="entry name" value="DUF4139"/>
    <property type="match status" value="1"/>
</dbReference>
<keyword evidence="1" id="KW-0175">Coiled coil</keyword>
<dbReference type="Pfam" id="PF13600">
    <property type="entry name" value="DUF4140"/>
    <property type="match status" value="1"/>
</dbReference>
<organism evidence="5 6">
    <name type="scientific">Caenorhabditis japonica</name>
    <dbReference type="NCBI Taxonomy" id="281687"/>
    <lineage>
        <taxon>Eukaryota</taxon>
        <taxon>Metazoa</taxon>
        <taxon>Ecdysozoa</taxon>
        <taxon>Nematoda</taxon>
        <taxon>Chromadorea</taxon>
        <taxon>Rhabditida</taxon>
        <taxon>Rhabditina</taxon>
        <taxon>Rhabditomorpha</taxon>
        <taxon>Rhabditoidea</taxon>
        <taxon>Rhabditidae</taxon>
        <taxon>Peloderinae</taxon>
        <taxon>Caenorhabditis</taxon>
    </lineage>
</organism>
<feature type="coiled-coil region" evidence="1">
    <location>
        <begin position="160"/>
        <end position="194"/>
    </location>
</feature>
<dbReference type="PANTHER" id="PTHR31005:SF8">
    <property type="entry name" value="DUF4139 DOMAIN-CONTAINING PROTEIN"/>
    <property type="match status" value="1"/>
</dbReference>
<reference evidence="5" key="2">
    <citation type="submission" date="2022-06" db="UniProtKB">
        <authorList>
            <consortium name="EnsemblMetazoa"/>
        </authorList>
    </citation>
    <scope>IDENTIFICATION</scope>
    <source>
        <strain evidence="5">DF5081</strain>
    </source>
</reference>
<evidence type="ECO:0000256" key="1">
    <source>
        <dbReference type="SAM" id="Coils"/>
    </source>
</evidence>